<name>A0A9J6CPF2_POLVA</name>
<dbReference type="AlphaFoldDB" id="A0A9J6CPF2"/>
<sequence>MFSFFKSSKKSPAVSPTENKNEENTQKSGDDFEFLKNPNSTASNIYPPSVYPQFNQNSSPLNPTASPQNHPLNRQFSLTVNYTASVPFKLNPSLLQNDNESEVWNFKLREMNSLLQRINVTDYDFKLERSIVDGRES</sequence>
<reference evidence="3" key="1">
    <citation type="submission" date="2021-03" db="EMBL/GenBank/DDBJ databases">
        <title>Chromosome level genome of the anhydrobiotic midge Polypedilum vanderplanki.</title>
        <authorList>
            <person name="Yoshida Y."/>
            <person name="Kikawada T."/>
            <person name="Gusev O."/>
        </authorList>
    </citation>
    <scope>NUCLEOTIDE SEQUENCE</scope>
    <source>
        <strain evidence="3">NIAS01</strain>
        <tissue evidence="3">Whole body or cell culture</tissue>
    </source>
</reference>
<feature type="compositionally biased region" description="Polar residues" evidence="1">
    <location>
        <begin position="37"/>
        <end position="73"/>
    </location>
</feature>
<keyword evidence="4" id="KW-1185">Reference proteome</keyword>
<dbReference type="PROSITE" id="PS51497">
    <property type="entry name" value="UMA"/>
    <property type="match status" value="1"/>
</dbReference>
<gene>
    <name evidence="3" type="ORF">PVAND_013103</name>
</gene>
<dbReference type="OrthoDB" id="5959275at2759"/>
<evidence type="ECO:0000313" key="4">
    <source>
        <dbReference type="Proteomes" id="UP001107558"/>
    </source>
</evidence>
<feature type="domain" description="UMA" evidence="2">
    <location>
        <begin position="83"/>
        <end position="132"/>
    </location>
</feature>
<dbReference type="Proteomes" id="UP001107558">
    <property type="component" value="Chromosome 1"/>
</dbReference>
<proteinExistence type="predicted"/>
<evidence type="ECO:0000259" key="2">
    <source>
        <dbReference type="PROSITE" id="PS51497"/>
    </source>
</evidence>
<evidence type="ECO:0000256" key="1">
    <source>
        <dbReference type="SAM" id="MobiDB-lite"/>
    </source>
</evidence>
<comment type="caution">
    <text evidence="3">The sequence shown here is derived from an EMBL/GenBank/DDBJ whole genome shotgun (WGS) entry which is preliminary data.</text>
</comment>
<feature type="compositionally biased region" description="Basic and acidic residues" evidence="1">
    <location>
        <begin position="19"/>
        <end position="34"/>
    </location>
</feature>
<accession>A0A9J6CPF2</accession>
<dbReference type="EMBL" id="JADBJN010000001">
    <property type="protein sequence ID" value="KAG5683840.1"/>
    <property type="molecule type" value="Genomic_DNA"/>
</dbReference>
<feature type="region of interest" description="Disordered" evidence="1">
    <location>
        <begin position="1"/>
        <end position="73"/>
    </location>
</feature>
<organism evidence="3 4">
    <name type="scientific">Polypedilum vanderplanki</name>
    <name type="common">Sleeping chironomid midge</name>
    <dbReference type="NCBI Taxonomy" id="319348"/>
    <lineage>
        <taxon>Eukaryota</taxon>
        <taxon>Metazoa</taxon>
        <taxon>Ecdysozoa</taxon>
        <taxon>Arthropoda</taxon>
        <taxon>Hexapoda</taxon>
        <taxon>Insecta</taxon>
        <taxon>Pterygota</taxon>
        <taxon>Neoptera</taxon>
        <taxon>Endopterygota</taxon>
        <taxon>Diptera</taxon>
        <taxon>Nematocera</taxon>
        <taxon>Chironomoidea</taxon>
        <taxon>Chironomidae</taxon>
        <taxon>Chironominae</taxon>
        <taxon>Polypedilum</taxon>
        <taxon>Polypedilum</taxon>
    </lineage>
</organism>
<evidence type="ECO:0000313" key="3">
    <source>
        <dbReference type="EMBL" id="KAG5683840.1"/>
    </source>
</evidence>
<dbReference type="InterPro" id="IPR023340">
    <property type="entry name" value="UMA"/>
</dbReference>
<protein>
    <recommendedName>
        <fullName evidence="2">UMA domain-containing protein</fullName>
    </recommendedName>
</protein>